<organism evidence="2 3">
    <name type="scientific">Candidatus Desulfolinea nitratireducens</name>
    <dbReference type="NCBI Taxonomy" id="2841698"/>
    <lineage>
        <taxon>Bacteria</taxon>
        <taxon>Bacillati</taxon>
        <taxon>Chloroflexota</taxon>
        <taxon>Anaerolineae</taxon>
        <taxon>Anaerolineales</taxon>
        <taxon>Anaerolineales incertae sedis</taxon>
        <taxon>Candidatus Desulfolinea</taxon>
    </lineage>
</organism>
<feature type="transmembrane region" description="Helical" evidence="1">
    <location>
        <begin position="89"/>
        <end position="105"/>
    </location>
</feature>
<name>A0A8J6NGQ7_9CHLR</name>
<keyword evidence="1" id="KW-0812">Transmembrane</keyword>
<feature type="transmembrane region" description="Helical" evidence="1">
    <location>
        <begin position="40"/>
        <end position="57"/>
    </location>
</feature>
<accession>A0A8J6NGQ7</accession>
<dbReference type="Pfam" id="PF05437">
    <property type="entry name" value="AzlD"/>
    <property type="match status" value="1"/>
</dbReference>
<protein>
    <submittedName>
        <fullName evidence="2">AzlD domain-containing protein</fullName>
    </submittedName>
</protein>
<evidence type="ECO:0000256" key="1">
    <source>
        <dbReference type="SAM" id="Phobius"/>
    </source>
</evidence>
<feature type="transmembrane region" description="Helical" evidence="1">
    <location>
        <begin position="6"/>
        <end position="28"/>
    </location>
</feature>
<reference evidence="2 3" key="1">
    <citation type="submission" date="2020-08" db="EMBL/GenBank/DDBJ databases">
        <title>Bridging the membrane lipid divide: bacteria of the FCB group superphylum have the potential to synthesize archaeal ether lipids.</title>
        <authorList>
            <person name="Villanueva L."/>
            <person name="Von Meijenfeldt F.A.B."/>
            <person name="Westbye A.B."/>
            <person name="Yadav S."/>
            <person name="Hopmans E.C."/>
            <person name="Dutilh B.E."/>
            <person name="Sinninghe Damste J.S."/>
        </authorList>
    </citation>
    <scope>NUCLEOTIDE SEQUENCE [LARGE SCALE GENOMIC DNA]</scope>
    <source>
        <strain evidence="2">NIOZ-UU36</strain>
    </source>
</reference>
<dbReference type="Proteomes" id="UP000614469">
    <property type="component" value="Unassembled WGS sequence"/>
</dbReference>
<dbReference type="AlphaFoldDB" id="A0A8J6NGQ7"/>
<proteinExistence type="predicted"/>
<comment type="caution">
    <text evidence="2">The sequence shown here is derived from an EMBL/GenBank/DDBJ whole genome shotgun (WGS) entry which is preliminary data.</text>
</comment>
<dbReference type="InterPro" id="IPR008407">
    <property type="entry name" value="Brnchd-chn_aa_trnsp_AzlD"/>
</dbReference>
<evidence type="ECO:0000313" key="3">
    <source>
        <dbReference type="Proteomes" id="UP000614469"/>
    </source>
</evidence>
<keyword evidence="1" id="KW-1133">Transmembrane helix</keyword>
<gene>
    <name evidence="2" type="ORF">H8E29_08950</name>
</gene>
<dbReference type="EMBL" id="JACNJN010000107">
    <property type="protein sequence ID" value="MBC8335378.1"/>
    <property type="molecule type" value="Genomic_DNA"/>
</dbReference>
<evidence type="ECO:0000313" key="2">
    <source>
        <dbReference type="EMBL" id="MBC8335378.1"/>
    </source>
</evidence>
<keyword evidence="1" id="KW-0472">Membrane</keyword>
<sequence length="106" mass="11838">MNGLPLWLLFIAMALGTFALRFSFIYLFGKVEMPEWLRRALRFVPASVLAALVFPALTYPNGVLDLTLGNIRLLAGIGGALVAWRTKNVMWTIVVGMVLFWILQAL</sequence>